<gene>
    <name evidence="6" type="ORF">C1D09_013635</name>
</gene>
<dbReference type="GO" id="GO:0003677">
    <property type="term" value="F:DNA binding"/>
    <property type="evidence" value="ECO:0007669"/>
    <property type="project" value="UniProtKB-KW"/>
</dbReference>
<dbReference type="SUPFAM" id="SSF100950">
    <property type="entry name" value="NagB/RpiA/CoA transferase-like"/>
    <property type="match status" value="1"/>
</dbReference>
<evidence type="ECO:0000256" key="4">
    <source>
        <dbReference type="ARBA" id="ARBA00023163"/>
    </source>
</evidence>
<keyword evidence="7" id="KW-1185">Reference proteome</keyword>
<dbReference type="InterPro" id="IPR037171">
    <property type="entry name" value="NagB/RpiA_transferase-like"/>
</dbReference>
<dbReference type="Gene3D" id="3.40.50.1360">
    <property type="match status" value="1"/>
</dbReference>
<dbReference type="GO" id="GO:0030246">
    <property type="term" value="F:carbohydrate binding"/>
    <property type="evidence" value="ECO:0007669"/>
    <property type="project" value="InterPro"/>
</dbReference>
<dbReference type="AlphaFoldDB" id="A0A8T9ATG4"/>
<evidence type="ECO:0000256" key="1">
    <source>
        <dbReference type="ARBA" id="ARBA00010466"/>
    </source>
</evidence>
<dbReference type="PANTHER" id="PTHR34294">
    <property type="entry name" value="TRANSCRIPTIONAL REGULATOR-RELATED"/>
    <property type="match status" value="1"/>
</dbReference>
<comment type="caution">
    <text evidence="6">The sequence shown here is derived from an EMBL/GenBank/DDBJ whole genome shotgun (WGS) entry which is preliminary data.</text>
</comment>
<keyword evidence="2" id="KW-0805">Transcription regulation</keyword>
<dbReference type="InterPro" id="IPR051054">
    <property type="entry name" value="SorC_transcr_regulators"/>
</dbReference>
<dbReference type="Proteomes" id="UP000235507">
    <property type="component" value="Unassembled WGS sequence"/>
</dbReference>
<proteinExistence type="inferred from homology"/>
<evidence type="ECO:0000313" key="6">
    <source>
        <dbReference type="EMBL" id="TSE11558.1"/>
    </source>
</evidence>
<keyword evidence="4" id="KW-0804">Transcription</keyword>
<dbReference type="Pfam" id="PF04198">
    <property type="entry name" value="Sugar-bind"/>
    <property type="match status" value="1"/>
</dbReference>
<feature type="non-terminal residue" evidence="6">
    <location>
        <position position="1"/>
    </location>
</feature>
<dbReference type="RefSeq" id="WP_281288573.1">
    <property type="nucleotide sequence ID" value="NZ_PNOT02000164.1"/>
</dbReference>
<comment type="similarity">
    <text evidence="1">Belongs to the SorC transcriptional regulatory family.</text>
</comment>
<keyword evidence="3" id="KW-0238">DNA-binding</keyword>
<name>A0A8T9ATG4_9HYPH</name>
<dbReference type="EMBL" id="PNOT02000164">
    <property type="protein sequence ID" value="TSE11558.1"/>
    <property type="molecule type" value="Genomic_DNA"/>
</dbReference>
<accession>A0A8T9ATG4</accession>
<reference evidence="6" key="1">
    <citation type="submission" date="2019-07" db="EMBL/GenBank/DDBJ databases">
        <title>Mesorhizobum intechiensis sp. nov. isolated from nodules of Lotus tenuis growing in lowlands of the Flooding Pampa, Argentina.</title>
        <authorList>
            <person name="Estrella M.J."/>
            <person name="Torres Tejerizo G.A."/>
            <person name="Cumpa Velazquez L.M."/>
            <person name="Fontana F."/>
            <person name="Hansen L."/>
            <person name="Pistorio M."/>
            <person name="Sannazzaro A.I."/>
        </authorList>
    </citation>
    <scope>NUCLEOTIDE SEQUENCE</scope>
    <source>
        <strain evidence="6">BD68</strain>
    </source>
</reference>
<protein>
    <submittedName>
        <fullName evidence="6">Sugar-binding transcriptional regulator</fullName>
    </submittedName>
</protein>
<feature type="domain" description="Sugar-binding" evidence="5">
    <location>
        <begin position="3"/>
        <end position="177"/>
    </location>
</feature>
<dbReference type="PANTHER" id="PTHR34294:SF1">
    <property type="entry name" value="TRANSCRIPTIONAL REGULATOR LSRR"/>
    <property type="match status" value="1"/>
</dbReference>
<evidence type="ECO:0000256" key="3">
    <source>
        <dbReference type="ARBA" id="ARBA00023125"/>
    </source>
</evidence>
<dbReference type="InterPro" id="IPR007324">
    <property type="entry name" value="Sugar-bd_dom_put"/>
</dbReference>
<sequence>ASVVALVGSLPHSQWINPSIVAAKVADVFEVDSYQITAPVMVDDPSLRDLLWAQPTLQDVRQRAAAADIALLTVGDMSADATIFRHGIVPSSLITPLKAKGAVANMLCYFVDAAGRLVDHEVNGRVMAIDLDVVGQVPNVVLAAGGKRKVAAILAALKAVSTNVLITDSDTATALLAKAG</sequence>
<evidence type="ECO:0000313" key="7">
    <source>
        <dbReference type="Proteomes" id="UP000235507"/>
    </source>
</evidence>
<evidence type="ECO:0000259" key="5">
    <source>
        <dbReference type="Pfam" id="PF04198"/>
    </source>
</evidence>
<evidence type="ECO:0000256" key="2">
    <source>
        <dbReference type="ARBA" id="ARBA00023015"/>
    </source>
</evidence>
<organism evidence="6 7">
    <name type="scientific">Mesorhizobium intechi</name>
    <dbReference type="NCBI Taxonomy" id="537601"/>
    <lineage>
        <taxon>Bacteria</taxon>
        <taxon>Pseudomonadati</taxon>
        <taxon>Pseudomonadota</taxon>
        <taxon>Alphaproteobacteria</taxon>
        <taxon>Hyphomicrobiales</taxon>
        <taxon>Phyllobacteriaceae</taxon>
        <taxon>Mesorhizobium</taxon>
    </lineage>
</organism>